<organism evidence="1 2">
    <name type="scientific">Paenibacillus hemerocallicola</name>
    <dbReference type="NCBI Taxonomy" id="1172614"/>
    <lineage>
        <taxon>Bacteria</taxon>
        <taxon>Bacillati</taxon>
        <taxon>Bacillota</taxon>
        <taxon>Bacilli</taxon>
        <taxon>Bacillales</taxon>
        <taxon>Paenibacillaceae</taxon>
        <taxon>Paenibacillus</taxon>
    </lineage>
</organism>
<sequence length="488" mass="53103">MKGGRPTCTCNGAPTITVAREIRHRGAAYVKMDTSKIEGDSTMRKFVNLRFSAAAVLPALLLTACAGGQGGSSASPEEKKPSTEPVELSFYYSGGNYGEQRFMETIGNPIMKKYPHISMKYYQTSKANGSEGLTLADAVATGVPIDVLYASLSNVSQSLQPFGLQYDHADLIKRNRFDLNSLVPQAVDSLKGLGGGALYGLPVAVGSLYLYYNKDLFDKFGVSYPQKGLTWDQLYDLTKKMARTEGGVKYRGLAIGWTYMATFNPMGAGLVDPATNKALFAKDEKWQKLVSNLIRFYNIPGNEVDAESARWKNQFDEFTKGTAAMMLTANNLSRDWNGRVDVASFPVSPDKPGVGGGLIPNFFGVTSISKHKDEAFQAIAFLASKEYQLQQARIGSGSLPVIDDPQIRAEYSKDNAWMQERNINVSGWFPERFADAYTVTPYDGRANAAFVAEMEKLSAGTVADVNTALRQAAEAADKAIEAQISAGK</sequence>
<dbReference type="InterPro" id="IPR050490">
    <property type="entry name" value="Bact_solute-bd_prot1"/>
</dbReference>
<proteinExistence type="predicted"/>
<evidence type="ECO:0000313" key="1">
    <source>
        <dbReference type="EMBL" id="TNJ67267.1"/>
    </source>
</evidence>
<accession>A0A5C4TFE6</accession>
<evidence type="ECO:0000313" key="2">
    <source>
        <dbReference type="Proteomes" id="UP000307943"/>
    </source>
</evidence>
<dbReference type="EMBL" id="VDCQ01000005">
    <property type="protein sequence ID" value="TNJ67267.1"/>
    <property type="molecule type" value="Genomic_DNA"/>
</dbReference>
<dbReference type="PANTHER" id="PTHR43649">
    <property type="entry name" value="ARABINOSE-BINDING PROTEIN-RELATED"/>
    <property type="match status" value="1"/>
</dbReference>
<dbReference type="Proteomes" id="UP000307943">
    <property type="component" value="Unassembled WGS sequence"/>
</dbReference>
<keyword evidence="2" id="KW-1185">Reference proteome</keyword>
<dbReference type="Gene3D" id="3.40.190.10">
    <property type="entry name" value="Periplasmic binding protein-like II"/>
    <property type="match status" value="1"/>
</dbReference>
<reference evidence="1 2" key="1">
    <citation type="submission" date="2019-05" db="EMBL/GenBank/DDBJ databases">
        <title>We sequenced the genome of Paenibacillus hemerocallicola KCTC 33185 for further insight into its adaptation and study the phylogeny of Paenibacillus.</title>
        <authorList>
            <person name="Narsing Rao M.P."/>
        </authorList>
    </citation>
    <scope>NUCLEOTIDE SEQUENCE [LARGE SCALE GENOMIC DNA]</scope>
    <source>
        <strain evidence="1 2">KCTC 33185</strain>
    </source>
</reference>
<dbReference type="OrthoDB" id="2524084at2"/>
<name>A0A5C4TFE6_9BACL</name>
<dbReference type="AlphaFoldDB" id="A0A5C4TFE6"/>
<protein>
    <submittedName>
        <fullName evidence="1">Extracellular solute-binding protein</fullName>
    </submittedName>
</protein>
<dbReference type="PANTHER" id="PTHR43649:SF12">
    <property type="entry name" value="DIACETYLCHITOBIOSE BINDING PROTEIN DASA"/>
    <property type="match status" value="1"/>
</dbReference>
<dbReference type="SUPFAM" id="SSF53850">
    <property type="entry name" value="Periplasmic binding protein-like II"/>
    <property type="match status" value="1"/>
</dbReference>
<comment type="caution">
    <text evidence="1">The sequence shown here is derived from an EMBL/GenBank/DDBJ whole genome shotgun (WGS) entry which is preliminary data.</text>
</comment>
<dbReference type="InterPro" id="IPR006059">
    <property type="entry name" value="SBP"/>
</dbReference>
<gene>
    <name evidence="1" type="ORF">FE784_04685</name>
</gene>
<dbReference type="Pfam" id="PF01547">
    <property type="entry name" value="SBP_bac_1"/>
    <property type="match status" value="1"/>
</dbReference>